<dbReference type="EMBL" id="PFTB01000011">
    <property type="protein sequence ID" value="PJB99684.1"/>
    <property type="molecule type" value="Genomic_DNA"/>
</dbReference>
<accession>A0A2M8DNI3</accession>
<organism evidence="1 2">
    <name type="scientific">Candidatus Nealsonbacteria bacterium CG_4_9_14_0_8_um_filter_35_12</name>
    <dbReference type="NCBI Taxonomy" id="1974692"/>
    <lineage>
        <taxon>Bacteria</taxon>
        <taxon>Candidatus Nealsoniibacteriota</taxon>
    </lineage>
</organism>
<dbReference type="AlphaFoldDB" id="A0A2M8DNI3"/>
<protein>
    <submittedName>
        <fullName evidence="1">Uncharacterized protein</fullName>
    </submittedName>
</protein>
<name>A0A2M8DNI3_9BACT</name>
<reference evidence="2" key="1">
    <citation type="submission" date="2017-09" db="EMBL/GenBank/DDBJ databases">
        <title>Depth-based differentiation of microbial function through sediment-hosted aquifers and enrichment of novel symbionts in the deep terrestrial subsurface.</title>
        <authorList>
            <person name="Probst A.J."/>
            <person name="Ladd B."/>
            <person name="Jarett J.K."/>
            <person name="Geller-Mcgrath D.E."/>
            <person name="Sieber C.M.K."/>
            <person name="Emerson J.B."/>
            <person name="Anantharaman K."/>
            <person name="Thomas B.C."/>
            <person name="Malmstrom R."/>
            <person name="Stieglmeier M."/>
            <person name="Klingl A."/>
            <person name="Woyke T."/>
            <person name="Ryan C.M."/>
            <person name="Banfield J.F."/>
        </authorList>
    </citation>
    <scope>NUCLEOTIDE SEQUENCE [LARGE SCALE GENOMIC DNA]</scope>
</reference>
<dbReference type="Proteomes" id="UP000228875">
    <property type="component" value="Unassembled WGS sequence"/>
</dbReference>
<evidence type="ECO:0000313" key="2">
    <source>
        <dbReference type="Proteomes" id="UP000228875"/>
    </source>
</evidence>
<evidence type="ECO:0000313" key="1">
    <source>
        <dbReference type="EMBL" id="PJB99684.1"/>
    </source>
</evidence>
<gene>
    <name evidence="1" type="ORF">CO077_00460</name>
</gene>
<sequence>MGEKLESWELERELRKSPMEYPFKATLCLYGVSRNPCPNCSFQNEYPPVPLAETTKKCLQRCKFKIIIWILNTEQLSLFEQFRPPEKKKGDIELAINEGKTALIEESLRESQKKLPLLFF</sequence>
<comment type="caution">
    <text evidence="1">The sequence shown here is derived from an EMBL/GenBank/DDBJ whole genome shotgun (WGS) entry which is preliminary data.</text>
</comment>
<proteinExistence type="predicted"/>